<keyword evidence="1" id="KW-1133">Transmembrane helix</keyword>
<protein>
    <recommendedName>
        <fullName evidence="2">Glycosyl transferase family 25 domain-containing protein</fullName>
    </recommendedName>
</protein>
<dbReference type="InterPro" id="IPR002654">
    <property type="entry name" value="Glyco_trans_25"/>
</dbReference>
<proteinExistence type="predicted"/>
<organism evidence="3">
    <name type="scientific">viral metagenome</name>
    <dbReference type="NCBI Taxonomy" id="1070528"/>
    <lineage>
        <taxon>unclassified sequences</taxon>
        <taxon>metagenomes</taxon>
        <taxon>organismal metagenomes</taxon>
    </lineage>
</organism>
<reference evidence="3" key="1">
    <citation type="journal article" date="2020" name="Nature">
        <title>Giant virus diversity and host interactions through global metagenomics.</title>
        <authorList>
            <person name="Schulz F."/>
            <person name="Roux S."/>
            <person name="Paez-Espino D."/>
            <person name="Jungbluth S."/>
            <person name="Walsh D.A."/>
            <person name="Denef V.J."/>
            <person name="McMahon K.D."/>
            <person name="Konstantinidis K.T."/>
            <person name="Eloe-Fadrosh E.A."/>
            <person name="Kyrpides N.C."/>
            <person name="Woyke T."/>
        </authorList>
    </citation>
    <scope>NUCLEOTIDE SEQUENCE</scope>
    <source>
        <strain evidence="3">GVMAG-S-ERX555967-130</strain>
    </source>
</reference>
<evidence type="ECO:0000259" key="2">
    <source>
        <dbReference type="Pfam" id="PF01755"/>
    </source>
</evidence>
<keyword evidence="1" id="KW-0472">Membrane</keyword>
<sequence length="249" mass="29491">MKKNKYTHHPYIHMTVITILVILLIICLHEIHFKDTVKWNQHYYINLDHREDRRKNVHKQFKRLGIHKPNRFPAIKNDLHGGIGCGLSHVGVLKNAKQKDWDYVIVMEDDIVFHDPEETKRKINRVINSDISWDVIIVGSIVSEPTEYINDDCVKALGGISSTIMYIVNKHYYDTLIDMWSKDMHSFQNAILQNNGLRNKNIDAIYGKYAIDQSWKKLQKRDNFLSIIPHKVWQMEENNNSNIWDTHYR</sequence>
<dbReference type="AlphaFoldDB" id="A0A6C0FCD4"/>
<feature type="transmembrane region" description="Helical" evidence="1">
    <location>
        <begin position="12"/>
        <end position="31"/>
    </location>
</feature>
<dbReference type="EMBL" id="MN738786">
    <property type="protein sequence ID" value="QHT36835.1"/>
    <property type="molecule type" value="Genomic_DNA"/>
</dbReference>
<name>A0A6C0FCD4_9ZZZZ</name>
<evidence type="ECO:0000313" key="3">
    <source>
        <dbReference type="EMBL" id="QHT36835.1"/>
    </source>
</evidence>
<accession>A0A6C0FCD4</accession>
<keyword evidence="1" id="KW-0812">Transmembrane</keyword>
<evidence type="ECO:0000256" key="1">
    <source>
        <dbReference type="SAM" id="Phobius"/>
    </source>
</evidence>
<dbReference type="Pfam" id="PF01755">
    <property type="entry name" value="Glyco_transf_25"/>
    <property type="match status" value="1"/>
</dbReference>
<feature type="domain" description="Glycosyl transferase family 25" evidence="2">
    <location>
        <begin position="81"/>
        <end position="122"/>
    </location>
</feature>